<organism evidence="4 5">
    <name type="scientific">Acer saccharum</name>
    <name type="common">Sugar maple</name>
    <dbReference type="NCBI Taxonomy" id="4024"/>
    <lineage>
        <taxon>Eukaryota</taxon>
        <taxon>Viridiplantae</taxon>
        <taxon>Streptophyta</taxon>
        <taxon>Embryophyta</taxon>
        <taxon>Tracheophyta</taxon>
        <taxon>Spermatophyta</taxon>
        <taxon>Magnoliopsida</taxon>
        <taxon>eudicotyledons</taxon>
        <taxon>Gunneridae</taxon>
        <taxon>Pentapetalae</taxon>
        <taxon>rosids</taxon>
        <taxon>malvids</taxon>
        <taxon>Sapindales</taxon>
        <taxon>Sapindaceae</taxon>
        <taxon>Hippocastanoideae</taxon>
        <taxon>Acereae</taxon>
        <taxon>Acer</taxon>
    </lineage>
</organism>
<comment type="caution">
    <text evidence="4">The sequence shown here is derived from an EMBL/GenBank/DDBJ whole genome shotgun (WGS) entry which is preliminary data.</text>
</comment>
<proteinExistence type="inferred from homology"/>
<keyword evidence="2" id="KW-0007">Acetylation</keyword>
<dbReference type="GO" id="GO:0046982">
    <property type="term" value="F:protein heterodimerization activity"/>
    <property type="evidence" value="ECO:0007669"/>
    <property type="project" value="InterPro"/>
</dbReference>
<dbReference type="AlphaFoldDB" id="A0AA39T624"/>
<dbReference type="Gene3D" id="1.10.20.10">
    <property type="entry name" value="Histone, subunit A"/>
    <property type="match status" value="1"/>
</dbReference>
<dbReference type="InterPro" id="IPR007125">
    <property type="entry name" value="H2A/H2B/H3"/>
</dbReference>
<sequence length="152" mass="17186">MPIKNRVVSICNPLPTQLFQGTPYAIFPVSNHVKEDKKATDDGRQLMYKDNKPRKGDRAQILHKSGKNRKMGAMLAVKKNLFKLRKEKVTKEALSRGVVDKGKSAVVAFQEAAEAYLMGLFEDTNLRAIHAKRVTIMPKDIQLARRIRGERA</sequence>
<dbReference type="EMBL" id="JAUESC010000003">
    <property type="protein sequence ID" value="KAK0602858.1"/>
    <property type="molecule type" value="Genomic_DNA"/>
</dbReference>
<dbReference type="Pfam" id="PF00125">
    <property type="entry name" value="Histone"/>
    <property type="match status" value="1"/>
</dbReference>
<dbReference type="SUPFAM" id="SSF47113">
    <property type="entry name" value="Histone-fold"/>
    <property type="match status" value="1"/>
</dbReference>
<evidence type="ECO:0000313" key="4">
    <source>
        <dbReference type="EMBL" id="KAK0602858.1"/>
    </source>
</evidence>
<reference evidence="4" key="1">
    <citation type="journal article" date="2022" name="Plant J.">
        <title>Strategies of tolerance reflected in two North American maple genomes.</title>
        <authorList>
            <person name="McEvoy S.L."/>
            <person name="Sezen U.U."/>
            <person name="Trouern-Trend A."/>
            <person name="McMahon S.M."/>
            <person name="Schaberg P.G."/>
            <person name="Yang J."/>
            <person name="Wegrzyn J.L."/>
            <person name="Swenson N.G."/>
        </authorList>
    </citation>
    <scope>NUCLEOTIDE SEQUENCE</scope>
    <source>
        <strain evidence="4">NS2018</strain>
    </source>
</reference>
<dbReference type="GO" id="GO:0000786">
    <property type="term" value="C:nucleosome"/>
    <property type="evidence" value="ECO:0007669"/>
    <property type="project" value="InterPro"/>
</dbReference>
<dbReference type="InterPro" id="IPR009072">
    <property type="entry name" value="Histone-fold"/>
</dbReference>
<dbReference type="SMART" id="SM00428">
    <property type="entry name" value="H3"/>
    <property type="match status" value="1"/>
</dbReference>
<feature type="domain" description="Core Histone H2A/H2B/H3" evidence="3">
    <location>
        <begin position="96"/>
        <end position="147"/>
    </location>
</feature>
<dbReference type="InterPro" id="IPR000164">
    <property type="entry name" value="Histone_H3/CENP-A"/>
</dbReference>
<evidence type="ECO:0000256" key="1">
    <source>
        <dbReference type="ARBA" id="ARBA00010343"/>
    </source>
</evidence>
<evidence type="ECO:0000313" key="5">
    <source>
        <dbReference type="Proteomes" id="UP001168877"/>
    </source>
</evidence>
<dbReference type="GO" id="GO:0003677">
    <property type="term" value="F:DNA binding"/>
    <property type="evidence" value="ECO:0007669"/>
    <property type="project" value="InterPro"/>
</dbReference>
<accession>A0AA39T624</accession>
<evidence type="ECO:0000256" key="2">
    <source>
        <dbReference type="ARBA" id="ARBA00022990"/>
    </source>
</evidence>
<comment type="similarity">
    <text evidence="1">Belongs to the histone H3 family.</text>
</comment>
<reference evidence="4" key="2">
    <citation type="submission" date="2023-06" db="EMBL/GenBank/DDBJ databases">
        <authorList>
            <person name="Swenson N.G."/>
            <person name="Wegrzyn J.L."/>
            <person name="Mcevoy S.L."/>
        </authorList>
    </citation>
    <scope>NUCLEOTIDE SEQUENCE</scope>
    <source>
        <strain evidence="4">NS2018</strain>
        <tissue evidence="4">Leaf</tissue>
    </source>
</reference>
<protein>
    <recommendedName>
        <fullName evidence="3">Core Histone H2A/H2B/H3 domain-containing protein</fullName>
    </recommendedName>
</protein>
<keyword evidence="5" id="KW-1185">Reference proteome</keyword>
<gene>
    <name evidence="4" type="ORF">LWI29_037593</name>
</gene>
<evidence type="ECO:0000259" key="3">
    <source>
        <dbReference type="Pfam" id="PF00125"/>
    </source>
</evidence>
<dbReference type="GO" id="GO:0030527">
    <property type="term" value="F:structural constituent of chromatin"/>
    <property type="evidence" value="ECO:0007669"/>
    <property type="project" value="InterPro"/>
</dbReference>
<dbReference type="PANTHER" id="PTHR11426">
    <property type="entry name" value="HISTONE H3"/>
    <property type="match status" value="1"/>
</dbReference>
<name>A0AA39T624_ACESA</name>
<dbReference type="Proteomes" id="UP001168877">
    <property type="component" value="Unassembled WGS sequence"/>
</dbReference>